<dbReference type="EC" id="2.7.4.24" evidence="10"/>
<dbReference type="EMBL" id="CAJOBA010004622">
    <property type="protein sequence ID" value="CAF3718365.1"/>
    <property type="molecule type" value="Genomic_DNA"/>
</dbReference>
<proteinExistence type="inferred from homology"/>
<dbReference type="InterPro" id="IPR033379">
    <property type="entry name" value="Acid_Pase_AS"/>
</dbReference>
<dbReference type="InterPro" id="IPR037446">
    <property type="entry name" value="His_Pase_VIP1"/>
</dbReference>
<dbReference type="AlphaFoldDB" id="A0A8S2I6B3"/>
<protein>
    <recommendedName>
        <fullName evidence="10">Inositol hexakisphosphate and diphosphoinositol-pentakisphosphate kinase</fullName>
        <ecNumber evidence="10">2.7.4.24</ecNumber>
    </recommendedName>
</protein>
<dbReference type="Gene3D" id="3.40.50.11950">
    <property type="match status" value="1"/>
</dbReference>
<comment type="caution">
    <text evidence="12">The sequence shown here is derived from an EMBL/GenBank/DDBJ whole genome shotgun (WGS) entry which is preliminary data.</text>
</comment>
<evidence type="ECO:0000313" key="11">
    <source>
        <dbReference type="EMBL" id="CAF0943581.1"/>
    </source>
</evidence>
<dbReference type="PANTHER" id="PTHR12750:SF9">
    <property type="entry name" value="INOSITOL HEXAKISPHOSPHATE AND DIPHOSPHOINOSITOL-PENTAKISPHOSPHATE KINASE"/>
    <property type="match status" value="1"/>
</dbReference>
<dbReference type="InterPro" id="IPR000560">
    <property type="entry name" value="His_Pase_clade-2"/>
</dbReference>
<dbReference type="Gene3D" id="3.30.470.20">
    <property type="entry name" value="ATP-grasp fold, B domain"/>
    <property type="match status" value="1"/>
</dbReference>
<dbReference type="Pfam" id="PF00328">
    <property type="entry name" value="His_Phos_2"/>
    <property type="match status" value="1"/>
</dbReference>
<dbReference type="EMBL" id="CAJNOK010004617">
    <property type="protein sequence ID" value="CAF0943581.1"/>
    <property type="molecule type" value="Genomic_DNA"/>
</dbReference>
<dbReference type="PANTHER" id="PTHR12750">
    <property type="entry name" value="DIPHOSPHOINOSITOL PENTAKISPHOSPHATE KINASE"/>
    <property type="match status" value="1"/>
</dbReference>
<evidence type="ECO:0000256" key="9">
    <source>
        <dbReference type="ARBA" id="ARBA00034629"/>
    </source>
</evidence>
<dbReference type="GO" id="GO:0000828">
    <property type="term" value="F:inositol hexakisphosphate kinase activity"/>
    <property type="evidence" value="ECO:0007669"/>
    <property type="project" value="TreeGrafter"/>
</dbReference>
<evidence type="ECO:0000256" key="3">
    <source>
        <dbReference type="ARBA" id="ARBA00022490"/>
    </source>
</evidence>
<accession>A0A8S2I6B3</accession>
<keyword evidence="5 10" id="KW-0547">Nucleotide-binding</keyword>
<evidence type="ECO:0000313" key="13">
    <source>
        <dbReference type="Proteomes" id="UP000682733"/>
    </source>
</evidence>
<gene>
    <name evidence="11" type="ORF">OVA965_LOCUS11766</name>
    <name evidence="12" type="ORF">TMI583_LOCUS11770</name>
</gene>
<dbReference type="CDD" id="cd07061">
    <property type="entry name" value="HP_HAP_like"/>
    <property type="match status" value="1"/>
</dbReference>
<dbReference type="PROSITE" id="PS00616">
    <property type="entry name" value="HIS_ACID_PHOSPHAT_1"/>
    <property type="match status" value="1"/>
</dbReference>
<evidence type="ECO:0000256" key="6">
    <source>
        <dbReference type="ARBA" id="ARBA00022777"/>
    </source>
</evidence>
<evidence type="ECO:0000256" key="5">
    <source>
        <dbReference type="ARBA" id="ARBA00022741"/>
    </source>
</evidence>
<dbReference type="GO" id="GO:0006020">
    <property type="term" value="P:inositol metabolic process"/>
    <property type="evidence" value="ECO:0007669"/>
    <property type="project" value="TreeGrafter"/>
</dbReference>
<dbReference type="Proteomes" id="UP000682733">
    <property type="component" value="Unassembled WGS sequence"/>
</dbReference>
<evidence type="ECO:0000256" key="8">
    <source>
        <dbReference type="ARBA" id="ARBA00033696"/>
    </source>
</evidence>
<comment type="catalytic activity">
    <reaction evidence="8">
        <text>5-diphospho-1D-myo-inositol 1,2,3,4,6-pentakisphosphate + ATP + H(+) = 1,5-bis(diphospho)-1D-myo-inositol 2,3,4,6-tetrakisphosphate + ADP</text>
        <dbReference type="Rhea" id="RHEA:10276"/>
        <dbReference type="ChEBI" id="CHEBI:15378"/>
        <dbReference type="ChEBI" id="CHEBI:30616"/>
        <dbReference type="ChEBI" id="CHEBI:58628"/>
        <dbReference type="ChEBI" id="CHEBI:77983"/>
        <dbReference type="ChEBI" id="CHEBI:456216"/>
        <dbReference type="EC" id="2.7.4.24"/>
    </reaction>
    <physiologicalReaction direction="left-to-right" evidence="8">
        <dbReference type="Rhea" id="RHEA:10277"/>
    </physiologicalReaction>
</comment>
<dbReference type="Gene3D" id="3.40.50.1240">
    <property type="entry name" value="Phosphoglycerate mutase-like"/>
    <property type="match status" value="1"/>
</dbReference>
<dbReference type="GO" id="GO:0032958">
    <property type="term" value="P:inositol phosphate biosynthetic process"/>
    <property type="evidence" value="ECO:0007669"/>
    <property type="project" value="TreeGrafter"/>
</dbReference>
<organism evidence="12 13">
    <name type="scientific">Didymodactylos carnosus</name>
    <dbReference type="NCBI Taxonomy" id="1234261"/>
    <lineage>
        <taxon>Eukaryota</taxon>
        <taxon>Metazoa</taxon>
        <taxon>Spiralia</taxon>
        <taxon>Gnathifera</taxon>
        <taxon>Rotifera</taxon>
        <taxon>Eurotatoria</taxon>
        <taxon>Bdelloidea</taxon>
        <taxon>Philodinida</taxon>
        <taxon>Philodinidae</taxon>
        <taxon>Didymodactylos</taxon>
    </lineage>
</organism>
<keyword evidence="7 10" id="KW-0067">ATP-binding</keyword>
<dbReference type="GO" id="GO:0033857">
    <property type="term" value="F:5-diphosphoinositol pentakisphosphate 1-kinase activity"/>
    <property type="evidence" value="ECO:0007669"/>
    <property type="project" value="TreeGrafter"/>
</dbReference>
<comment type="subcellular location">
    <subcellularLocation>
        <location evidence="1 10">Cytoplasm</location>
        <location evidence="1 10">Cytosol</location>
    </subcellularLocation>
</comment>
<evidence type="ECO:0000256" key="7">
    <source>
        <dbReference type="ARBA" id="ARBA00022840"/>
    </source>
</evidence>
<comment type="function">
    <text evidence="10">Bifunctional inositol kinase that acts in concert with the IP6K kinases to synthesize the diphosphate group-containing inositol pyrophosphates diphosphoinositol pentakisphosphate, PP-InsP5, and bis-diphosphoinositol tetrakisphosphate, (PP)2-InsP4. PP-InsP5 and (PP)2-InsP4, also respectively called InsP7 and InsP8, may regulate a variety of cellular processes, including apoptosis, vesicle trafficking, cytoskeletal dynamics, and exocytosis. Phosphorylates inositol hexakisphosphate (InsP6).</text>
</comment>
<keyword evidence="6 10" id="KW-0418">Kinase</keyword>
<dbReference type="GO" id="GO:0005524">
    <property type="term" value="F:ATP binding"/>
    <property type="evidence" value="ECO:0007669"/>
    <property type="project" value="UniProtKB-KW"/>
</dbReference>
<sequence>MKVKQEPLKTRLAAVNGEADASTQTVCGFDLLRANGKSYVCDVNGFSFVKNSVKYYDDCASILGHMIMRKFAPQLSIPYSLVSQPEDEPFVPTVYGTRMELRCVIAVIRHGDRTPKQKMKMPVLHPLYICSTGQKYNGHKKGQLKIKRPGELQEVLDITRTLLKELDEKNIDKFPNSLETKSKLVQLRMVLEMHGHFSGINRKVQFKYQSKSLPTKASSEEADKTDTPPQPSLLLIIKWGGQLTVDGKQQAEKLGEDFRKMYPGGTSQSSIGDSNVGLLRLHSTFRHDLKIYASDEGRVQMTAAAFTKGLLALDGELPPILVQMVKSANTNGLLDYDAESTKRQTRVKEALQDLLSRDRDFTDADYEKIAPSRKSSLLTSIDYIKNPVKMGRRIYEYIHGMTLLIQSKMSNADSEVLYHSETWELMLRRWRKLEKDFYDQDKDCFNINKIPDIYDCIKYDLLHNKNVLQFAHAEDLYVCIKALADIVVPQEYGITIEEKLNIARGIITPLLRQIGTDLQGNLTGYWENEEHIFKLDSRYLNNQDNSENAQNSPSKGIQTPGRHVRTRLYFTSESHVHALLTIIRYGGLIDVSLFITKRYS</sequence>
<keyword evidence="4 10" id="KW-0808">Transferase</keyword>
<evidence type="ECO:0000313" key="12">
    <source>
        <dbReference type="EMBL" id="CAF3718365.1"/>
    </source>
</evidence>
<evidence type="ECO:0000256" key="2">
    <source>
        <dbReference type="ARBA" id="ARBA00005609"/>
    </source>
</evidence>
<reference evidence="12" key="1">
    <citation type="submission" date="2021-02" db="EMBL/GenBank/DDBJ databases">
        <authorList>
            <person name="Nowell W R."/>
        </authorList>
    </citation>
    <scope>NUCLEOTIDE SEQUENCE</scope>
</reference>
<name>A0A8S2I6B3_9BILA</name>
<comment type="similarity">
    <text evidence="2 10">Belongs to the histidine acid phosphatase family. VIP1 subfamily.</text>
</comment>
<dbReference type="Proteomes" id="UP000677228">
    <property type="component" value="Unassembled WGS sequence"/>
</dbReference>
<keyword evidence="3 10" id="KW-0963">Cytoplasm</keyword>
<evidence type="ECO:0000256" key="1">
    <source>
        <dbReference type="ARBA" id="ARBA00004514"/>
    </source>
</evidence>
<dbReference type="InterPro" id="IPR029033">
    <property type="entry name" value="His_PPase_superfam"/>
</dbReference>
<dbReference type="GO" id="GO:0005829">
    <property type="term" value="C:cytosol"/>
    <property type="evidence" value="ECO:0007669"/>
    <property type="project" value="UniProtKB-SubCell"/>
</dbReference>
<evidence type="ECO:0000256" key="4">
    <source>
        <dbReference type="ARBA" id="ARBA00022679"/>
    </source>
</evidence>
<comment type="catalytic activity">
    <reaction evidence="9">
        <text>1D-myo-inositol hexakisphosphate + ATP = 1-diphospho-1D-myo-inositol 2,3,4,5,6-pentakisphosphate + ADP</text>
        <dbReference type="Rhea" id="RHEA:37459"/>
        <dbReference type="ChEBI" id="CHEBI:30616"/>
        <dbReference type="ChEBI" id="CHEBI:58130"/>
        <dbReference type="ChEBI" id="CHEBI:74946"/>
        <dbReference type="ChEBI" id="CHEBI:456216"/>
        <dbReference type="EC" id="2.7.4.24"/>
    </reaction>
    <physiologicalReaction direction="left-to-right" evidence="9">
        <dbReference type="Rhea" id="RHEA:37460"/>
    </physiologicalReaction>
</comment>
<evidence type="ECO:0000256" key="10">
    <source>
        <dbReference type="RuleBase" id="RU365032"/>
    </source>
</evidence>
<dbReference type="SUPFAM" id="SSF53254">
    <property type="entry name" value="Phosphoglycerate mutase-like"/>
    <property type="match status" value="1"/>
</dbReference>